<dbReference type="InterPro" id="IPR023213">
    <property type="entry name" value="CAT-like_dom_sf"/>
</dbReference>
<evidence type="ECO:0000313" key="3">
    <source>
        <dbReference type="EMBL" id="KAK1290531.1"/>
    </source>
</evidence>
<proteinExistence type="predicted"/>
<name>A0AAV9CNL7_ACOCL</name>
<protein>
    <submittedName>
        <fullName evidence="3">Omega-hydroxypalmitate O-feruloyl transferase</fullName>
    </submittedName>
</protein>
<dbReference type="InterPro" id="IPR051504">
    <property type="entry name" value="Plant_metabolite_acyltrans"/>
</dbReference>
<dbReference type="EMBL" id="JAUJYO010000018">
    <property type="protein sequence ID" value="KAK1290531.1"/>
    <property type="molecule type" value="Genomic_DNA"/>
</dbReference>
<gene>
    <name evidence="3" type="primary">HHT1</name>
    <name evidence="3" type="ORF">QJS10_CPB18g01298</name>
</gene>
<reference evidence="3" key="2">
    <citation type="submission" date="2023-06" db="EMBL/GenBank/DDBJ databases">
        <authorList>
            <person name="Ma L."/>
            <person name="Liu K.-W."/>
            <person name="Li Z."/>
            <person name="Hsiao Y.-Y."/>
            <person name="Qi Y."/>
            <person name="Fu T."/>
            <person name="Tang G."/>
            <person name="Zhang D."/>
            <person name="Sun W.-H."/>
            <person name="Liu D.-K."/>
            <person name="Li Y."/>
            <person name="Chen G.-Z."/>
            <person name="Liu X.-D."/>
            <person name="Liao X.-Y."/>
            <person name="Jiang Y.-T."/>
            <person name="Yu X."/>
            <person name="Hao Y."/>
            <person name="Huang J."/>
            <person name="Zhao X.-W."/>
            <person name="Ke S."/>
            <person name="Chen Y.-Y."/>
            <person name="Wu W.-L."/>
            <person name="Hsu J.-L."/>
            <person name="Lin Y.-F."/>
            <person name="Huang M.-D."/>
            <person name="Li C.-Y."/>
            <person name="Huang L."/>
            <person name="Wang Z.-W."/>
            <person name="Zhao X."/>
            <person name="Zhong W.-Y."/>
            <person name="Peng D.-H."/>
            <person name="Ahmad S."/>
            <person name="Lan S."/>
            <person name="Zhang J.-S."/>
            <person name="Tsai W.-C."/>
            <person name="Van De Peer Y."/>
            <person name="Liu Z.-J."/>
        </authorList>
    </citation>
    <scope>NUCLEOTIDE SEQUENCE</scope>
    <source>
        <strain evidence="3">CP</strain>
        <tissue evidence="3">Leaves</tissue>
    </source>
</reference>
<dbReference type="AlphaFoldDB" id="A0AAV9CNL7"/>
<dbReference type="Pfam" id="PF02458">
    <property type="entry name" value="Transferase"/>
    <property type="match status" value="1"/>
</dbReference>
<reference evidence="3" key="1">
    <citation type="journal article" date="2023" name="Nat. Commun.">
        <title>Diploid and tetraploid genomes of Acorus and the evolution of monocots.</title>
        <authorList>
            <person name="Ma L."/>
            <person name="Liu K.W."/>
            <person name="Li Z."/>
            <person name="Hsiao Y.Y."/>
            <person name="Qi Y."/>
            <person name="Fu T."/>
            <person name="Tang G.D."/>
            <person name="Zhang D."/>
            <person name="Sun W.H."/>
            <person name="Liu D.K."/>
            <person name="Li Y."/>
            <person name="Chen G.Z."/>
            <person name="Liu X.D."/>
            <person name="Liao X.Y."/>
            <person name="Jiang Y.T."/>
            <person name="Yu X."/>
            <person name="Hao Y."/>
            <person name="Huang J."/>
            <person name="Zhao X.W."/>
            <person name="Ke S."/>
            <person name="Chen Y.Y."/>
            <person name="Wu W.L."/>
            <person name="Hsu J.L."/>
            <person name="Lin Y.F."/>
            <person name="Huang M.D."/>
            <person name="Li C.Y."/>
            <person name="Huang L."/>
            <person name="Wang Z.W."/>
            <person name="Zhao X."/>
            <person name="Zhong W.Y."/>
            <person name="Peng D.H."/>
            <person name="Ahmad S."/>
            <person name="Lan S."/>
            <person name="Zhang J.S."/>
            <person name="Tsai W.C."/>
            <person name="Van de Peer Y."/>
            <person name="Liu Z.J."/>
        </authorList>
    </citation>
    <scope>NUCLEOTIDE SEQUENCE</scope>
    <source>
        <strain evidence="3">CP</strain>
    </source>
</reference>
<dbReference type="Proteomes" id="UP001180020">
    <property type="component" value="Unassembled WGS sequence"/>
</dbReference>
<dbReference type="Gene3D" id="3.30.559.10">
    <property type="entry name" value="Chloramphenicol acetyltransferase-like domain"/>
    <property type="match status" value="1"/>
</dbReference>
<keyword evidence="1 3" id="KW-0808">Transferase</keyword>
<evidence type="ECO:0000313" key="4">
    <source>
        <dbReference type="Proteomes" id="UP001180020"/>
    </source>
</evidence>
<evidence type="ECO:0000256" key="1">
    <source>
        <dbReference type="ARBA" id="ARBA00022679"/>
    </source>
</evidence>
<dbReference type="PANTHER" id="PTHR31625">
    <property type="match status" value="1"/>
</dbReference>
<dbReference type="GO" id="GO:0016747">
    <property type="term" value="F:acyltransferase activity, transferring groups other than amino-acyl groups"/>
    <property type="evidence" value="ECO:0007669"/>
    <property type="project" value="UniProtKB-ARBA"/>
</dbReference>
<sequence>MEGLPRNDRSIRVISITKVSASPQNLSIYDQFLASSPPIKALLFFPTDPLDFPSIVAKLKNSLSQALMHFHPLTGRLAWSPDSKKFEITHDIIGQSSTAFIEAECDEDFGHL</sequence>
<keyword evidence="2" id="KW-0012">Acyltransferase</keyword>
<comment type="caution">
    <text evidence="3">The sequence shown here is derived from an EMBL/GenBank/DDBJ whole genome shotgun (WGS) entry which is preliminary data.</text>
</comment>
<accession>A0AAV9CNL7</accession>
<keyword evidence="4" id="KW-1185">Reference proteome</keyword>
<organism evidence="3 4">
    <name type="scientific">Acorus calamus</name>
    <name type="common">Sweet flag</name>
    <dbReference type="NCBI Taxonomy" id="4465"/>
    <lineage>
        <taxon>Eukaryota</taxon>
        <taxon>Viridiplantae</taxon>
        <taxon>Streptophyta</taxon>
        <taxon>Embryophyta</taxon>
        <taxon>Tracheophyta</taxon>
        <taxon>Spermatophyta</taxon>
        <taxon>Magnoliopsida</taxon>
        <taxon>Liliopsida</taxon>
        <taxon>Acoraceae</taxon>
        <taxon>Acorus</taxon>
    </lineage>
</organism>
<evidence type="ECO:0000256" key="2">
    <source>
        <dbReference type="ARBA" id="ARBA00023315"/>
    </source>
</evidence>